<evidence type="ECO:0000313" key="1">
    <source>
        <dbReference type="EMBL" id="GAA4951748.1"/>
    </source>
</evidence>
<proteinExistence type="predicted"/>
<reference evidence="2" key="1">
    <citation type="journal article" date="2019" name="Int. J. Syst. Evol. Microbiol.">
        <title>The Global Catalogue of Microorganisms (GCM) 10K type strain sequencing project: providing services to taxonomists for standard genome sequencing and annotation.</title>
        <authorList>
            <consortium name="The Broad Institute Genomics Platform"/>
            <consortium name="The Broad Institute Genome Sequencing Center for Infectious Disease"/>
            <person name="Wu L."/>
            <person name="Ma J."/>
        </authorList>
    </citation>
    <scope>NUCLEOTIDE SEQUENCE [LARGE SCALE GENOMIC DNA]</scope>
    <source>
        <strain evidence="2">JCM 18285</strain>
    </source>
</reference>
<comment type="caution">
    <text evidence="1">The sequence shown here is derived from an EMBL/GenBank/DDBJ whole genome shotgun (WGS) entry which is preliminary data.</text>
</comment>
<sequence length="225" mass="27044">MKYENIDAFAKRVGKSRRTIHRFYNKNPELKEERKWKGRKVIFPISHTKFWNTEVMFDENKTLNVSNRKMRSLLDYLHENKNPLANKFWGLDWSYFVSVDYKHERSKNYSITMMNKLYDTIDNKFGDTTTIRLYFTTEPFANRNNGQHNHLVIYIENELFKPLVLNQIKNFFKYDRVDSSDYTKYEGGLFYMAKEGTQGTDWDILGNNLREEGIKYENKGYQKAV</sequence>
<evidence type="ECO:0000313" key="2">
    <source>
        <dbReference type="Proteomes" id="UP001501302"/>
    </source>
</evidence>
<dbReference type="EMBL" id="BAABJJ010000038">
    <property type="protein sequence ID" value="GAA4951748.1"/>
    <property type="molecule type" value="Genomic_DNA"/>
</dbReference>
<protein>
    <submittedName>
        <fullName evidence="1">Uncharacterized protein</fullName>
    </submittedName>
</protein>
<accession>A0ABP9GSB8</accession>
<dbReference type="RefSeq" id="WP_345192752.1">
    <property type="nucleotide sequence ID" value="NZ_BAABJJ010000038.1"/>
</dbReference>
<gene>
    <name evidence="1" type="ORF">GCM10023314_26480</name>
</gene>
<keyword evidence="2" id="KW-1185">Reference proteome</keyword>
<organism evidence="1 2">
    <name type="scientific">Algibacter agarivorans</name>
    <dbReference type="NCBI Taxonomy" id="1109741"/>
    <lineage>
        <taxon>Bacteria</taxon>
        <taxon>Pseudomonadati</taxon>
        <taxon>Bacteroidota</taxon>
        <taxon>Flavobacteriia</taxon>
        <taxon>Flavobacteriales</taxon>
        <taxon>Flavobacteriaceae</taxon>
        <taxon>Algibacter</taxon>
    </lineage>
</organism>
<name>A0ABP9GSB8_9FLAO</name>
<dbReference type="Proteomes" id="UP001501302">
    <property type="component" value="Unassembled WGS sequence"/>
</dbReference>